<feature type="region of interest" description="Disordered" evidence="1">
    <location>
        <begin position="1"/>
        <end position="23"/>
    </location>
</feature>
<feature type="region of interest" description="Disordered" evidence="1">
    <location>
        <begin position="338"/>
        <end position="385"/>
    </location>
</feature>
<reference evidence="2" key="1">
    <citation type="submission" date="2023-03" db="EMBL/GenBank/DDBJ databases">
        <title>Massive genome expansion in bonnet fungi (Mycena s.s.) driven by repeated elements and novel gene families across ecological guilds.</title>
        <authorList>
            <consortium name="Lawrence Berkeley National Laboratory"/>
            <person name="Harder C.B."/>
            <person name="Miyauchi S."/>
            <person name="Viragh M."/>
            <person name="Kuo A."/>
            <person name="Thoen E."/>
            <person name="Andreopoulos B."/>
            <person name="Lu D."/>
            <person name="Skrede I."/>
            <person name="Drula E."/>
            <person name="Henrissat B."/>
            <person name="Morin E."/>
            <person name="Kohler A."/>
            <person name="Barry K."/>
            <person name="LaButti K."/>
            <person name="Morin E."/>
            <person name="Salamov A."/>
            <person name="Lipzen A."/>
            <person name="Mereny Z."/>
            <person name="Hegedus B."/>
            <person name="Baldrian P."/>
            <person name="Stursova M."/>
            <person name="Weitz H."/>
            <person name="Taylor A."/>
            <person name="Grigoriev I.V."/>
            <person name="Nagy L.G."/>
            <person name="Martin F."/>
            <person name="Kauserud H."/>
        </authorList>
    </citation>
    <scope>NUCLEOTIDE SEQUENCE</scope>
    <source>
        <strain evidence="2">CBHHK002</strain>
    </source>
</reference>
<feature type="compositionally biased region" description="Basic and acidic residues" evidence="1">
    <location>
        <begin position="338"/>
        <end position="361"/>
    </location>
</feature>
<gene>
    <name evidence="2" type="ORF">DFH08DRAFT_817445</name>
</gene>
<keyword evidence="3" id="KW-1185">Reference proteome</keyword>
<comment type="caution">
    <text evidence="2">The sequence shown here is derived from an EMBL/GenBank/DDBJ whole genome shotgun (WGS) entry which is preliminary data.</text>
</comment>
<evidence type="ECO:0000313" key="2">
    <source>
        <dbReference type="EMBL" id="KAJ7323969.1"/>
    </source>
</evidence>
<accession>A0AAD6ZIK2</accession>
<protein>
    <submittedName>
        <fullName evidence="2">Uncharacterized protein</fullName>
    </submittedName>
</protein>
<proteinExistence type="predicted"/>
<evidence type="ECO:0000313" key="3">
    <source>
        <dbReference type="Proteomes" id="UP001218218"/>
    </source>
</evidence>
<evidence type="ECO:0000256" key="1">
    <source>
        <dbReference type="SAM" id="MobiDB-lite"/>
    </source>
</evidence>
<feature type="region of interest" description="Disordered" evidence="1">
    <location>
        <begin position="125"/>
        <end position="145"/>
    </location>
</feature>
<dbReference type="EMBL" id="JARIHO010000045">
    <property type="protein sequence ID" value="KAJ7323969.1"/>
    <property type="molecule type" value="Genomic_DNA"/>
</dbReference>
<name>A0AAD6ZIK2_9AGAR</name>
<dbReference type="AlphaFoldDB" id="A0AAD6ZIK2"/>
<organism evidence="2 3">
    <name type="scientific">Mycena albidolilacea</name>
    <dbReference type="NCBI Taxonomy" id="1033008"/>
    <lineage>
        <taxon>Eukaryota</taxon>
        <taxon>Fungi</taxon>
        <taxon>Dikarya</taxon>
        <taxon>Basidiomycota</taxon>
        <taxon>Agaricomycotina</taxon>
        <taxon>Agaricomycetes</taxon>
        <taxon>Agaricomycetidae</taxon>
        <taxon>Agaricales</taxon>
        <taxon>Marasmiineae</taxon>
        <taxon>Mycenaceae</taxon>
        <taxon>Mycena</taxon>
    </lineage>
</organism>
<dbReference type="Proteomes" id="UP001218218">
    <property type="component" value="Unassembled WGS sequence"/>
</dbReference>
<sequence>MENGHGKAVNVSQRRGGEPDDADRRAISSLRREPVSQMAPARDAVPRGLATKTAEHAMRAGNNTSSTLRGPPWWPAVLKAVESTSCMWATSFWAEVERRPRQVEAAERSYRIALPRIHRERLVGRRGRNQPTNEQDGRASVGRRERTTCTEPYAAHTATGVRGKAWPCPRSVMDSVCTNRKKLADAARIQGGRVKNENMKIFTKPRPPLPTRCLLGGRLLESTTEGSASGGSIQTVKCSLSPGLTRGRCRIHLADGERISRLASKFLEIPVVRSQGFKMLAKIIGASTHGGNVARSVHATAGMHGHYMRCHVRRRSSFCLHPGWVKSSDAITADTKQRGFKEEMREAGRRIWKDEKARPKQQEGSAESPKPNRVKTESTSIPPSG</sequence>